<name>A0ABQ7GPZ1_DUNSA</name>
<dbReference type="EMBL" id="MU069650">
    <property type="protein sequence ID" value="KAF5836646.1"/>
    <property type="molecule type" value="Genomic_DNA"/>
</dbReference>
<dbReference type="Proteomes" id="UP000815325">
    <property type="component" value="Unassembled WGS sequence"/>
</dbReference>
<dbReference type="SUPFAM" id="SSF52047">
    <property type="entry name" value="RNI-like"/>
    <property type="match status" value="1"/>
</dbReference>
<proteinExistence type="predicted"/>
<dbReference type="InterPro" id="IPR032675">
    <property type="entry name" value="LRR_dom_sf"/>
</dbReference>
<accession>A0ABQ7GPZ1</accession>
<sequence length="545" mass="59885">MDGNVAPLTSLHNLPEDIWGLLYSQLDSPSRKAFRASSPAIKNAPSVLQKIRTLVVDKEQLHLVKQSSTHPLLCFPHGAKIRTLIVHGSAGTEVLCHSGTSTVKRQEDGPRMMQLFHPVDEQLRLRIAEALHQVEELVLQGCCLKAKGVAATLGSSFCRLFPCLKTFRVEPAENKTWGFTMPDHAPLHEAVLTALSGSSVRELNLLGVETLSNEHHVAIGNIPSLQTLSMPLLVSRFAAEVPHLTFGALPNLKHLTVFSSTESGPHARLKEEISKCKLLETLGQPLALDKGMIRSVPSTLKVLTVGKINFSDLLLLLDRARTSLRGLEFLRADSLGICFDEETGEYLGKRLSKRLAAVPHLHMDFTSLSHESMGTDSFAEAMAALDQVPCPSLTNSIKKLQVEGLPCILSPSSLEKLARTCPNLKEIAAPAACLVAGGGSCEWVQRLGLRLLFLSNCNDCDCLSDFLLPLSLAAQLDSRRTCKLTVVLDGGKESMFQAWENMEKMLKPITRSKVEWAVDEEAEVECNIEKFWDPSEDEECFDDDD</sequence>
<reference evidence="2" key="1">
    <citation type="submission" date="2017-08" db="EMBL/GenBank/DDBJ databases">
        <authorList>
            <person name="Polle J.E."/>
            <person name="Barry K."/>
            <person name="Cushman J."/>
            <person name="Schmutz J."/>
            <person name="Tran D."/>
            <person name="Hathwaick L.T."/>
            <person name="Yim W.C."/>
            <person name="Jenkins J."/>
            <person name="Mckie-Krisberg Z.M."/>
            <person name="Prochnik S."/>
            <person name="Lindquist E."/>
            <person name="Dockter R.B."/>
            <person name="Adam C."/>
            <person name="Molina H."/>
            <person name="Bunkerborg J."/>
            <person name="Jin E."/>
            <person name="Buchheim M."/>
            <person name="Magnuson J."/>
        </authorList>
    </citation>
    <scope>NUCLEOTIDE SEQUENCE</scope>
    <source>
        <strain evidence="2">CCAP 19/18</strain>
    </source>
</reference>
<organism evidence="2 3">
    <name type="scientific">Dunaliella salina</name>
    <name type="common">Green alga</name>
    <name type="synonym">Protococcus salinus</name>
    <dbReference type="NCBI Taxonomy" id="3046"/>
    <lineage>
        <taxon>Eukaryota</taxon>
        <taxon>Viridiplantae</taxon>
        <taxon>Chlorophyta</taxon>
        <taxon>core chlorophytes</taxon>
        <taxon>Chlorophyceae</taxon>
        <taxon>CS clade</taxon>
        <taxon>Chlamydomonadales</taxon>
        <taxon>Dunaliellaceae</taxon>
        <taxon>Dunaliella</taxon>
    </lineage>
</organism>
<evidence type="ECO:0000313" key="3">
    <source>
        <dbReference type="Proteomes" id="UP000815325"/>
    </source>
</evidence>
<evidence type="ECO:0008006" key="4">
    <source>
        <dbReference type="Google" id="ProtNLM"/>
    </source>
</evidence>
<comment type="subcellular location">
    <subcellularLocation>
        <location evidence="1">Cytoplasm</location>
        <location evidence="1">Cytoskeleton</location>
        <location evidence="1">Cilium axoneme</location>
    </subcellularLocation>
</comment>
<evidence type="ECO:0000313" key="2">
    <source>
        <dbReference type="EMBL" id="KAF5836646.1"/>
    </source>
</evidence>
<protein>
    <recommendedName>
        <fullName evidence="4">F-box domain-containing protein</fullName>
    </recommendedName>
</protein>
<dbReference type="Gene3D" id="3.80.10.10">
    <property type="entry name" value="Ribonuclease Inhibitor"/>
    <property type="match status" value="1"/>
</dbReference>
<gene>
    <name evidence="2" type="ORF">DUNSADRAFT_5640</name>
</gene>
<evidence type="ECO:0000256" key="1">
    <source>
        <dbReference type="ARBA" id="ARBA00004430"/>
    </source>
</evidence>
<keyword evidence="3" id="KW-1185">Reference proteome</keyword>
<comment type="caution">
    <text evidence="2">The sequence shown here is derived from an EMBL/GenBank/DDBJ whole genome shotgun (WGS) entry which is preliminary data.</text>
</comment>